<comment type="subcellular location">
    <subcellularLocation>
        <location evidence="1">Membrane</location>
        <topology evidence="1">Multi-pass membrane protein</topology>
    </subcellularLocation>
</comment>
<feature type="transmembrane region" description="Helical" evidence="6">
    <location>
        <begin position="246"/>
        <end position="271"/>
    </location>
</feature>
<comment type="similarity">
    <text evidence="2">Belongs to the UPF0014 family.</text>
</comment>
<sequence>MNSTITDIISDIIIYGDEDGGRIKATFTWYNVAVAAAFLLIDVAISIMLWLKLEIPLIISSLRCLIQLTIMGHILQYVFDAKSPYWVAFMTAALMILSTYETVFNKSDRTWNGMFISVLINTTFSTLLIGVIGTRWALKENPFWVPEIFIPTIGLLLGITTGSMAVSLDNCLTELTENQGRIETYLAYGATRFEASRSVAIEAVRLAMLPTINRMSIVGFITIPGTMTGQILSGAPIWNAVRYQQIITFMISASSGIAVLGVVAMCMHAIIDGKHRLRSERVNKVQIPLLHQMKHWMINVWKEMKNLLCGCFQKNLKTFMDEERQPLLSNRRVDED</sequence>
<evidence type="ECO:0000256" key="4">
    <source>
        <dbReference type="ARBA" id="ARBA00022989"/>
    </source>
</evidence>
<keyword evidence="3 6" id="KW-0812">Transmembrane</keyword>
<dbReference type="InterPro" id="IPR005226">
    <property type="entry name" value="UPF0014_fam"/>
</dbReference>
<feature type="transmembrane region" description="Helical" evidence="6">
    <location>
        <begin position="148"/>
        <end position="168"/>
    </location>
</feature>
<dbReference type="Pfam" id="PF03649">
    <property type="entry name" value="UPF0014"/>
    <property type="match status" value="1"/>
</dbReference>
<feature type="transmembrane region" description="Helical" evidence="6">
    <location>
        <begin position="115"/>
        <end position="136"/>
    </location>
</feature>
<dbReference type="GO" id="GO:0005886">
    <property type="term" value="C:plasma membrane"/>
    <property type="evidence" value="ECO:0007669"/>
    <property type="project" value="TreeGrafter"/>
</dbReference>
<dbReference type="EMBL" id="JAEPRB010000010">
    <property type="protein sequence ID" value="KAG2227165.1"/>
    <property type="molecule type" value="Genomic_DNA"/>
</dbReference>
<keyword evidence="8" id="KW-1185">Reference proteome</keyword>
<feature type="transmembrane region" description="Helical" evidence="6">
    <location>
        <begin position="85"/>
        <end position="103"/>
    </location>
</feature>
<evidence type="ECO:0000256" key="2">
    <source>
        <dbReference type="ARBA" id="ARBA00005268"/>
    </source>
</evidence>
<gene>
    <name evidence="7" type="ORF">INT45_003895</name>
</gene>
<evidence type="ECO:0000313" key="8">
    <source>
        <dbReference type="Proteomes" id="UP000646827"/>
    </source>
</evidence>
<proteinExistence type="inferred from homology"/>
<evidence type="ECO:0000256" key="6">
    <source>
        <dbReference type="SAM" id="Phobius"/>
    </source>
</evidence>
<protein>
    <submittedName>
        <fullName evidence="7">Uncharacterized protein</fullName>
    </submittedName>
</protein>
<reference evidence="7 8" key="1">
    <citation type="submission" date="2020-12" db="EMBL/GenBank/DDBJ databases">
        <title>Metabolic potential, ecology and presence of endohyphal bacteria is reflected in genomic diversity of Mucoromycotina.</title>
        <authorList>
            <person name="Muszewska A."/>
            <person name="Okrasinska A."/>
            <person name="Steczkiewicz K."/>
            <person name="Drgas O."/>
            <person name="Orlowska M."/>
            <person name="Perlinska-Lenart U."/>
            <person name="Aleksandrzak-Piekarczyk T."/>
            <person name="Szatraj K."/>
            <person name="Zielenkiewicz U."/>
            <person name="Pilsyk S."/>
            <person name="Malc E."/>
            <person name="Mieczkowski P."/>
            <person name="Kruszewska J.S."/>
            <person name="Biernat P."/>
            <person name="Pawlowska J."/>
        </authorList>
    </citation>
    <scope>NUCLEOTIDE SEQUENCE [LARGE SCALE GENOMIC DNA]</scope>
    <source>
        <strain evidence="7 8">CBS 142.35</strain>
    </source>
</reference>
<dbReference type="PANTHER" id="PTHR30028:SF0">
    <property type="entry name" value="PROTEIN ALUMINUM SENSITIVE 3"/>
    <property type="match status" value="1"/>
</dbReference>
<accession>A0A8H7VNH1</accession>
<keyword evidence="5 6" id="KW-0472">Membrane</keyword>
<dbReference type="Proteomes" id="UP000646827">
    <property type="component" value="Unassembled WGS sequence"/>
</dbReference>
<comment type="caution">
    <text evidence="7">The sequence shown here is derived from an EMBL/GenBank/DDBJ whole genome shotgun (WGS) entry which is preliminary data.</text>
</comment>
<feature type="transmembrane region" description="Helical" evidence="6">
    <location>
        <begin position="217"/>
        <end position="240"/>
    </location>
</feature>
<keyword evidence="4 6" id="KW-1133">Transmembrane helix</keyword>
<dbReference type="AlphaFoldDB" id="A0A8H7VNH1"/>
<name>A0A8H7VNH1_9FUNG</name>
<evidence type="ECO:0000256" key="5">
    <source>
        <dbReference type="ARBA" id="ARBA00023136"/>
    </source>
</evidence>
<dbReference type="PANTHER" id="PTHR30028">
    <property type="entry name" value="UPF0014 INNER MEMBRANE PROTEIN YBBM-RELATED"/>
    <property type="match status" value="1"/>
</dbReference>
<organism evidence="7 8">
    <name type="scientific">Circinella minor</name>
    <dbReference type="NCBI Taxonomy" id="1195481"/>
    <lineage>
        <taxon>Eukaryota</taxon>
        <taxon>Fungi</taxon>
        <taxon>Fungi incertae sedis</taxon>
        <taxon>Mucoromycota</taxon>
        <taxon>Mucoromycotina</taxon>
        <taxon>Mucoromycetes</taxon>
        <taxon>Mucorales</taxon>
        <taxon>Lichtheimiaceae</taxon>
        <taxon>Circinella</taxon>
    </lineage>
</organism>
<evidence type="ECO:0000256" key="1">
    <source>
        <dbReference type="ARBA" id="ARBA00004141"/>
    </source>
</evidence>
<evidence type="ECO:0000256" key="3">
    <source>
        <dbReference type="ARBA" id="ARBA00022692"/>
    </source>
</evidence>
<dbReference type="OrthoDB" id="432685at2759"/>
<feature type="transmembrane region" description="Helical" evidence="6">
    <location>
        <begin position="29"/>
        <end position="51"/>
    </location>
</feature>
<evidence type="ECO:0000313" key="7">
    <source>
        <dbReference type="EMBL" id="KAG2227165.1"/>
    </source>
</evidence>